<evidence type="ECO:0000256" key="1">
    <source>
        <dbReference type="ARBA" id="ARBA00022527"/>
    </source>
</evidence>
<gene>
    <name evidence="7 11" type="primary">pknD</name>
    <name evidence="11" type="ORF">ELAC_0704</name>
</gene>
<name>A0A0H5DNT1_9BACT</name>
<evidence type="ECO:0000313" key="12">
    <source>
        <dbReference type="Proteomes" id="UP000220251"/>
    </source>
</evidence>
<reference evidence="12" key="1">
    <citation type="submission" date="2015-06" db="EMBL/GenBank/DDBJ databases">
        <authorList>
            <person name="Bertelli C."/>
        </authorList>
    </citation>
    <scope>NUCLEOTIDE SEQUENCE [LARGE SCALE GENOMIC DNA]</scope>
    <source>
        <strain evidence="12">CRIB-30</strain>
    </source>
</reference>
<dbReference type="RefSeq" id="WP_098037910.1">
    <property type="nucleotide sequence ID" value="NZ_CWGJ01000011.1"/>
</dbReference>
<dbReference type="PROSITE" id="PS00107">
    <property type="entry name" value="PROTEIN_KINASE_ATP"/>
    <property type="match status" value="1"/>
</dbReference>
<sequence length="962" mass="110532">MTSSAQDAQQHAPRLEHHLDSQAPPKESDILFRIGHYQVLSTIGKGGMGVVYLAYDPSCGRRIAIKKIRKDLQDIKQIHARFLKEATIASQLTHPSIIPIYSIYSDGKDIYYTMPYIQGETLKEILKKARLKKNVSHKNREGSVSSIPSLIRVLISIAQAIAYAHSHQVLHRDIKPENIIIGHFGEVMILDWGLATIIGKATEDLTEKTVADRAPGITKAGKVAGTINYMAPERAIGKHSSQETDIYSLGVILYQMLTLKLPFRRTSLKEYKEKMQYEIIIDPQEAAPYRDIPRLLSRIALKCLEKNPRKRYQKVDELIHDLENYIEGRAEWTLSASLNTKNRDDWEFQENVFLAEHVAVTTAAEVSDWMNLMISKTSFAGNVRVEAEVRLGSSSHGIGFLLSVPEPSERRHLNDGFCLWLGSVLNRSTKLLRSTVEVIHATDIILKRHLWYKLRIDKIDHNIHFYLNDKLLLSYIGHIPLVGTHIGIVSRDAEYDIKNLFVYTSGQNVMVTCLAVPDAFLAHKQYQSALAEYRRIGYSFPGRQEGREAMFRAGITLLEEAKSTVPEMREITFDLSLREFEKLHDTPGAPLEYLGKALVYQTLDDNDEEIKCFELAFRRYSGHPLLPVLNEQLIYRMHEASRYQRKATYEFILLTLRFVPNILKNNNALKLFHSLEKHWEPLQYTLPLPKKIDTAVWTLNFSSLIAFWLGKDHILEEIAKEAGAKQPASPPQLLFNTCILMLCNGNYTSLKSLLESYPASHDRDLCLKAATLMEKGAFSQVMKLIDLKSARRLTRSLRIGLIALDKLLLMEENDLVIEECDAILRECRWQDAILLDERKIWALLQKKSYREAGEVFKKYPLDYLGKEECPLFSLYGCWLSAVEEEEIAYIHFSGTLEHPFPKSWTLLGHYLGERKTDQDIWLSRAFSYEKKQLYRQLALYYRCTDDTIREQKYLSLYRQAEG</sequence>
<dbReference type="InterPro" id="IPR017441">
    <property type="entry name" value="Protein_kinase_ATP_BS"/>
</dbReference>
<comment type="function">
    <text evidence="7">Together with the serine/threonine kinase Pkn1, may play a role in the specific interactions with host proteins during intracellular growth.</text>
</comment>
<feature type="binding site" evidence="7">
    <location>
        <position position="66"/>
    </location>
    <ligand>
        <name>ATP</name>
        <dbReference type="ChEBI" id="CHEBI:30616"/>
    </ligand>
</feature>
<dbReference type="PROSITE" id="PS00108">
    <property type="entry name" value="PROTEIN_KINASE_ST"/>
    <property type="match status" value="1"/>
</dbReference>
<feature type="compositionally biased region" description="Basic and acidic residues" evidence="9">
    <location>
        <begin position="13"/>
        <end position="22"/>
    </location>
</feature>
<evidence type="ECO:0000256" key="7">
    <source>
        <dbReference type="HAMAP-Rule" id="MF_01957"/>
    </source>
</evidence>
<dbReference type="CDD" id="cd14014">
    <property type="entry name" value="STKc_PknB_like"/>
    <property type="match status" value="1"/>
</dbReference>
<dbReference type="PROSITE" id="PS50011">
    <property type="entry name" value="PROTEIN_KINASE_DOM"/>
    <property type="match status" value="1"/>
</dbReference>
<evidence type="ECO:0000256" key="6">
    <source>
        <dbReference type="ARBA" id="ARBA00022840"/>
    </source>
</evidence>
<dbReference type="Pfam" id="PF00069">
    <property type="entry name" value="Pkinase"/>
    <property type="match status" value="1"/>
</dbReference>
<proteinExistence type="inferred from homology"/>
<dbReference type="PANTHER" id="PTHR43289:SF34">
    <property type="entry name" value="SERINE_THREONINE-PROTEIN KINASE YBDM-RELATED"/>
    <property type="match status" value="1"/>
</dbReference>
<dbReference type="InterPro" id="IPR011009">
    <property type="entry name" value="Kinase-like_dom_sf"/>
</dbReference>
<comment type="similarity">
    <text evidence="7">Belongs to the protein kinase superfamily. Ser/Thr protein kinase family.</text>
</comment>
<comment type="catalytic activity">
    <reaction evidence="7">
        <text>L-seryl-[protein] + ATP = O-phospho-L-seryl-[protein] + ADP + H(+)</text>
        <dbReference type="Rhea" id="RHEA:17989"/>
        <dbReference type="Rhea" id="RHEA-COMP:9863"/>
        <dbReference type="Rhea" id="RHEA-COMP:11604"/>
        <dbReference type="ChEBI" id="CHEBI:15378"/>
        <dbReference type="ChEBI" id="CHEBI:29999"/>
        <dbReference type="ChEBI" id="CHEBI:30616"/>
        <dbReference type="ChEBI" id="CHEBI:83421"/>
        <dbReference type="ChEBI" id="CHEBI:456216"/>
        <dbReference type="EC" id="2.7.11.1"/>
    </reaction>
</comment>
<feature type="region of interest" description="Disordered" evidence="9">
    <location>
        <begin position="1"/>
        <end position="22"/>
    </location>
</feature>
<accession>A0A0H5DNT1</accession>
<keyword evidence="2 7" id="KW-0597">Phosphoprotein</keyword>
<dbReference type="PANTHER" id="PTHR43289">
    <property type="entry name" value="MITOGEN-ACTIVATED PROTEIN KINASE KINASE KINASE 20-RELATED"/>
    <property type="match status" value="1"/>
</dbReference>
<keyword evidence="3 7" id="KW-0808">Transferase</keyword>
<evidence type="ECO:0000256" key="3">
    <source>
        <dbReference type="ARBA" id="ARBA00022679"/>
    </source>
</evidence>
<dbReference type="EC" id="2.7.11.1" evidence="7"/>
<evidence type="ECO:0000256" key="4">
    <source>
        <dbReference type="ARBA" id="ARBA00022741"/>
    </source>
</evidence>
<organism evidence="11 12">
    <name type="scientific">Estrella lausannensis</name>
    <dbReference type="NCBI Taxonomy" id="483423"/>
    <lineage>
        <taxon>Bacteria</taxon>
        <taxon>Pseudomonadati</taxon>
        <taxon>Chlamydiota</taxon>
        <taxon>Chlamydiia</taxon>
        <taxon>Parachlamydiales</taxon>
        <taxon>Candidatus Criblamydiaceae</taxon>
        <taxon>Estrella</taxon>
    </lineage>
</organism>
<dbReference type="Proteomes" id="UP000220251">
    <property type="component" value="Unassembled WGS sequence"/>
</dbReference>
<keyword evidence="12" id="KW-1185">Reference proteome</keyword>
<dbReference type="Gene3D" id="1.10.510.10">
    <property type="entry name" value="Transferase(Phosphotransferase) domain 1"/>
    <property type="match status" value="1"/>
</dbReference>
<evidence type="ECO:0000256" key="2">
    <source>
        <dbReference type="ARBA" id="ARBA00022553"/>
    </source>
</evidence>
<evidence type="ECO:0000256" key="8">
    <source>
        <dbReference type="PROSITE-ProRule" id="PRU10141"/>
    </source>
</evidence>
<dbReference type="OrthoDB" id="9788659at2"/>
<dbReference type="EMBL" id="CWGJ01000011">
    <property type="protein sequence ID" value="CRX38056.1"/>
    <property type="molecule type" value="Genomic_DNA"/>
</dbReference>
<comment type="PTM">
    <text evidence="7">Autophosphorylated on serine and threonine residues.</text>
</comment>
<evidence type="ECO:0000256" key="9">
    <source>
        <dbReference type="SAM" id="MobiDB-lite"/>
    </source>
</evidence>
<dbReference type="NCBIfam" id="NF009651">
    <property type="entry name" value="PRK13184.1"/>
    <property type="match status" value="1"/>
</dbReference>
<dbReference type="InterPro" id="IPR023507">
    <property type="entry name" value="Ser/Thr_kinase_PknD"/>
</dbReference>
<dbReference type="Gene3D" id="2.60.120.560">
    <property type="entry name" value="Exo-inulinase, domain 1"/>
    <property type="match status" value="1"/>
</dbReference>
<protein>
    <recommendedName>
        <fullName evidence="7">Serine/threonine-protein kinase PknD</fullName>
        <ecNumber evidence="7">2.7.11.1</ecNumber>
    </recommendedName>
</protein>
<dbReference type="GO" id="GO:0005524">
    <property type="term" value="F:ATP binding"/>
    <property type="evidence" value="ECO:0007669"/>
    <property type="project" value="UniProtKB-UniRule"/>
</dbReference>
<dbReference type="HAMAP" id="MF_01957">
    <property type="entry name" value="PknD_kinase"/>
    <property type="match status" value="1"/>
</dbReference>
<comment type="catalytic activity">
    <reaction evidence="7">
        <text>L-threonyl-[protein] + ATP = O-phospho-L-threonyl-[protein] + ADP + H(+)</text>
        <dbReference type="Rhea" id="RHEA:46608"/>
        <dbReference type="Rhea" id="RHEA-COMP:11060"/>
        <dbReference type="Rhea" id="RHEA-COMP:11605"/>
        <dbReference type="ChEBI" id="CHEBI:15378"/>
        <dbReference type="ChEBI" id="CHEBI:30013"/>
        <dbReference type="ChEBI" id="CHEBI:30616"/>
        <dbReference type="ChEBI" id="CHEBI:61977"/>
        <dbReference type="ChEBI" id="CHEBI:456216"/>
        <dbReference type="EC" id="2.7.11.1"/>
    </reaction>
</comment>
<feature type="domain" description="Protein kinase" evidence="10">
    <location>
        <begin position="37"/>
        <end position="323"/>
    </location>
</feature>
<keyword evidence="5 7" id="KW-0418">Kinase</keyword>
<dbReference type="GO" id="GO:0004674">
    <property type="term" value="F:protein serine/threonine kinase activity"/>
    <property type="evidence" value="ECO:0007669"/>
    <property type="project" value="UniProtKB-UniRule"/>
</dbReference>
<dbReference type="InterPro" id="IPR000719">
    <property type="entry name" value="Prot_kinase_dom"/>
</dbReference>
<keyword evidence="1 7" id="KW-0723">Serine/threonine-protein kinase</keyword>
<dbReference type="SUPFAM" id="SSF56112">
    <property type="entry name" value="Protein kinase-like (PK-like)"/>
    <property type="match status" value="1"/>
</dbReference>
<keyword evidence="6 7" id="KW-0067">ATP-binding</keyword>
<dbReference type="AlphaFoldDB" id="A0A0H5DNT1"/>
<keyword evidence="4 7" id="KW-0547">Nucleotide-binding</keyword>
<dbReference type="SMART" id="SM00220">
    <property type="entry name" value="S_TKc"/>
    <property type="match status" value="1"/>
</dbReference>
<evidence type="ECO:0000259" key="10">
    <source>
        <dbReference type="PROSITE" id="PS50011"/>
    </source>
</evidence>
<evidence type="ECO:0000313" key="11">
    <source>
        <dbReference type="EMBL" id="CRX38056.1"/>
    </source>
</evidence>
<dbReference type="InterPro" id="IPR008271">
    <property type="entry name" value="Ser/Thr_kinase_AS"/>
</dbReference>
<evidence type="ECO:0000256" key="5">
    <source>
        <dbReference type="ARBA" id="ARBA00022777"/>
    </source>
</evidence>
<dbReference type="GO" id="GO:0106310">
    <property type="term" value="F:protein serine kinase activity"/>
    <property type="evidence" value="ECO:0007669"/>
    <property type="project" value="RHEA"/>
</dbReference>
<dbReference type="Gene3D" id="3.30.200.20">
    <property type="entry name" value="Phosphorylase Kinase, domain 1"/>
    <property type="match status" value="1"/>
</dbReference>
<feature type="active site" description="Proton acceptor" evidence="7">
    <location>
        <position position="173"/>
    </location>
</feature>
<comment type="caution">
    <text evidence="7">Lacks conserved residue(s) required for the propagation of feature annotation.</text>
</comment>
<feature type="binding site" evidence="8">
    <location>
        <position position="67"/>
    </location>
    <ligand>
        <name>ATP</name>
        <dbReference type="ChEBI" id="CHEBI:30616"/>
    </ligand>
</feature>